<dbReference type="FunFam" id="1.10.10.750:FF:000003">
    <property type="entry name" value="GTPase activating protein (Evi5)"/>
    <property type="match status" value="1"/>
</dbReference>
<evidence type="ECO:0000256" key="1">
    <source>
        <dbReference type="ARBA" id="ARBA00022468"/>
    </source>
</evidence>
<protein>
    <submittedName>
        <fullName evidence="6">GTPase-activating protein</fullName>
    </submittedName>
</protein>
<dbReference type="EMBL" id="JANBUM010000269">
    <property type="protein sequence ID" value="KAJ2780043.1"/>
    <property type="molecule type" value="Genomic_DNA"/>
</dbReference>
<dbReference type="FunFam" id="1.10.8.270:FF:000001">
    <property type="entry name" value="TBC1 domain family member 1"/>
    <property type="match status" value="1"/>
</dbReference>
<keyword evidence="2 3" id="KW-0175">Coiled coil</keyword>
<feature type="compositionally biased region" description="Polar residues" evidence="4">
    <location>
        <begin position="91"/>
        <end position="100"/>
    </location>
</feature>
<dbReference type="Pfam" id="PF23436">
    <property type="entry name" value="RabGap-TBC_2"/>
    <property type="match status" value="1"/>
</dbReference>
<name>A0A9W8HBB1_9FUNG</name>
<keyword evidence="1" id="KW-0343">GTPase activation</keyword>
<feature type="compositionally biased region" description="Low complexity" evidence="4">
    <location>
        <begin position="61"/>
        <end position="72"/>
    </location>
</feature>
<feature type="compositionally biased region" description="Low complexity" evidence="4">
    <location>
        <begin position="423"/>
        <end position="433"/>
    </location>
</feature>
<dbReference type="Gene3D" id="1.10.472.80">
    <property type="entry name" value="Ypt/Rab-GAP domain of gyp1p, domain 3"/>
    <property type="match status" value="1"/>
</dbReference>
<organism evidence="6 7">
    <name type="scientific">Coemansia interrupta</name>
    <dbReference type="NCBI Taxonomy" id="1126814"/>
    <lineage>
        <taxon>Eukaryota</taxon>
        <taxon>Fungi</taxon>
        <taxon>Fungi incertae sedis</taxon>
        <taxon>Zoopagomycota</taxon>
        <taxon>Kickxellomycotina</taxon>
        <taxon>Kickxellomycetes</taxon>
        <taxon>Kickxellales</taxon>
        <taxon>Kickxellaceae</taxon>
        <taxon>Coemansia</taxon>
    </lineage>
</organism>
<accession>A0A9W8HBB1</accession>
<feature type="coiled-coil region" evidence="3">
    <location>
        <begin position="827"/>
        <end position="968"/>
    </location>
</feature>
<keyword evidence="7" id="KW-1185">Reference proteome</keyword>
<evidence type="ECO:0000256" key="3">
    <source>
        <dbReference type="SAM" id="Coils"/>
    </source>
</evidence>
<gene>
    <name evidence="6" type="primary">GYP5</name>
    <name evidence="6" type="ORF">GGI15_003682</name>
</gene>
<feature type="compositionally biased region" description="Low complexity" evidence="4">
    <location>
        <begin position="388"/>
        <end position="411"/>
    </location>
</feature>
<dbReference type="PANTHER" id="PTHR47219">
    <property type="entry name" value="RAB GTPASE-ACTIVATING PROTEIN 1-LIKE"/>
    <property type="match status" value="1"/>
</dbReference>
<evidence type="ECO:0000256" key="2">
    <source>
        <dbReference type="ARBA" id="ARBA00023054"/>
    </source>
</evidence>
<dbReference type="SMART" id="SM00164">
    <property type="entry name" value="TBC"/>
    <property type="match status" value="1"/>
</dbReference>
<dbReference type="InterPro" id="IPR035969">
    <property type="entry name" value="Rab-GAP_TBC_sf"/>
</dbReference>
<evidence type="ECO:0000256" key="4">
    <source>
        <dbReference type="SAM" id="MobiDB-lite"/>
    </source>
</evidence>
<feature type="compositionally biased region" description="Polar residues" evidence="4">
    <location>
        <begin position="29"/>
        <end position="38"/>
    </location>
</feature>
<dbReference type="OrthoDB" id="295078at2759"/>
<evidence type="ECO:0000259" key="5">
    <source>
        <dbReference type="PROSITE" id="PS50086"/>
    </source>
</evidence>
<proteinExistence type="predicted"/>
<dbReference type="InterPro" id="IPR000195">
    <property type="entry name" value="Rab-GAP-TBC_dom"/>
</dbReference>
<comment type="caution">
    <text evidence="6">The sequence shown here is derived from an EMBL/GenBank/DDBJ whole genome shotgun (WGS) entry which is preliminary data.</text>
</comment>
<dbReference type="PANTHER" id="PTHR47219:SF9">
    <property type="entry name" value="GTPASE ACTIVATING PROTEIN AND CENTROSOME-ASSOCIATED, ISOFORM B"/>
    <property type="match status" value="1"/>
</dbReference>
<sequence length="970" mass="103573">MATLDAASNGGGPLAKKSLRSKRLMRPASTKQTSNENIPSMPPLDAPAAATTSKTDDAPAADDTPLSSADTAYADDPPPQHLAKTTDDSEYQVSVADTETLTANAASRLSTASSRSRASQGRGRQMSAASSSSLANEDVDEFVEARSALTPTTRPRMVSFGSVAGDKQKHPVGSDDEEEEEAKIMDFENVDLATARQQDSQEDGEERLAVSRKSSAASYNPFDAYGYVAPGEEEANAAAAPSSPKRDAFSSMADVFGSAPASHSNDVFAEDAGARDTEPSSAAAAAVEEEPAIDMDTPRSDAFTEQPAADMDSPRSDALTEQPAAPSSKTDSDDDLPLTDVDLGGGSGSSEAAVAWPAAAVDKPLPKPDGPPARSIYRSLSASLGIGSGAAAAAAPARDSTGSAAGSAHSGPPLATVPERQRATSQSASSPATAQSGIFAAVSSFFGRASTAQAAAPASSGSTSSQGEGSGTIAFPGMRPSQSDAAAAPAPGGDPAMDVLLHQLEAQNQQILQDNKARVFAHTAADAADAADGADADAGADWDFWGSLLNDYERVARSEPRKLARSVHGGIPKAIRGTVWQLMSGARSDPALAAAFARLASQPVDTADEAAVRTDKQIRHDLARTFPRLDYFRDAGGAGQEALYAVLRAYALYDGEVGYCQGLAFVVGPLLLNMPDGEAFAVLARLMYTYGLRGHFLPAMDDLRLRLFQFEHVLRDTLPRLARHFEQQGVEPTMYVSQWLMTMFAYRLPMELTFRLFDTVFAEGLDALLRVAIAVLRRSQTRLLSLQFEAILQYLNDGPLFAFYAHAAPDMLVRDANQVTAVTPRVLERLRRRYIDELARKLDEEDEMARLKADNEAMRVEVRQQQAVARQLQEDAQRQRAENMRLQKLVADLEDRLDSAAAAVQQQQQPAADDALAQKNVQLAIKNQQLEDSLQDMEAALIQIKLLYAESENQKDVLAKKFEDLRRALT</sequence>
<feature type="domain" description="Rab-GAP TBC" evidence="5">
    <location>
        <begin position="570"/>
        <end position="764"/>
    </location>
</feature>
<dbReference type="Proteomes" id="UP001140172">
    <property type="component" value="Unassembled WGS sequence"/>
</dbReference>
<feature type="region of interest" description="Disordered" evidence="4">
    <location>
        <begin position="256"/>
        <end position="351"/>
    </location>
</feature>
<feature type="region of interest" description="Disordered" evidence="4">
    <location>
        <begin position="388"/>
        <end position="433"/>
    </location>
</feature>
<evidence type="ECO:0000313" key="6">
    <source>
        <dbReference type="EMBL" id="KAJ2780043.1"/>
    </source>
</evidence>
<dbReference type="AlphaFoldDB" id="A0A9W8HBB1"/>
<dbReference type="Gene3D" id="1.10.8.270">
    <property type="entry name" value="putative rabgap domain of human tbc1 domain family member 14 like domains"/>
    <property type="match status" value="1"/>
</dbReference>
<dbReference type="GO" id="GO:0031267">
    <property type="term" value="F:small GTPase binding"/>
    <property type="evidence" value="ECO:0007669"/>
    <property type="project" value="TreeGrafter"/>
</dbReference>
<dbReference type="PROSITE" id="PS50086">
    <property type="entry name" value="TBC_RABGAP"/>
    <property type="match status" value="1"/>
</dbReference>
<dbReference type="InterPro" id="IPR050302">
    <property type="entry name" value="Rab_GAP_TBC_domain"/>
</dbReference>
<feature type="region of interest" description="Disordered" evidence="4">
    <location>
        <begin position="1"/>
        <end position="215"/>
    </location>
</feature>
<dbReference type="SUPFAM" id="SSF47923">
    <property type="entry name" value="Ypt/Rab-GAP domain of gyp1p"/>
    <property type="match status" value="2"/>
</dbReference>
<feature type="compositionally biased region" description="Low complexity" evidence="4">
    <location>
        <begin position="484"/>
        <end position="496"/>
    </location>
</feature>
<dbReference type="Gene3D" id="1.10.10.750">
    <property type="entry name" value="Ypt/Rab-GAP domain of gyp1p, domain 1"/>
    <property type="match status" value="1"/>
</dbReference>
<feature type="compositionally biased region" description="Low complexity" evidence="4">
    <location>
        <begin position="101"/>
        <end position="125"/>
    </location>
</feature>
<evidence type="ECO:0000313" key="7">
    <source>
        <dbReference type="Proteomes" id="UP001140172"/>
    </source>
</evidence>
<dbReference type="GO" id="GO:0005096">
    <property type="term" value="F:GTPase activator activity"/>
    <property type="evidence" value="ECO:0007669"/>
    <property type="project" value="UniProtKB-KW"/>
</dbReference>
<feature type="compositionally biased region" description="Low complexity" evidence="4">
    <location>
        <begin position="457"/>
        <end position="467"/>
    </location>
</feature>
<reference evidence="6" key="1">
    <citation type="submission" date="2022-07" db="EMBL/GenBank/DDBJ databases">
        <title>Phylogenomic reconstructions and comparative analyses of Kickxellomycotina fungi.</title>
        <authorList>
            <person name="Reynolds N.K."/>
            <person name="Stajich J.E."/>
            <person name="Barry K."/>
            <person name="Grigoriev I.V."/>
            <person name="Crous P."/>
            <person name="Smith M.E."/>
        </authorList>
    </citation>
    <scope>NUCLEOTIDE SEQUENCE</scope>
    <source>
        <strain evidence="6">BCRC 34489</strain>
    </source>
</reference>
<feature type="region of interest" description="Disordered" evidence="4">
    <location>
        <begin position="457"/>
        <end position="496"/>
    </location>
</feature>